<dbReference type="SUPFAM" id="SSF52402">
    <property type="entry name" value="Adenine nucleotide alpha hydrolases-like"/>
    <property type="match status" value="1"/>
</dbReference>
<name>A0ABR0LZV2_9PEZI</name>
<proteinExistence type="inferred from homology"/>
<dbReference type="SUPFAM" id="SSF56235">
    <property type="entry name" value="N-terminal nucleophile aminohydrolases (Ntn hydrolases)"/>
    <property type="match status" value="1"/>
</dbReference>
<keyword evidence="8" id="KW-1185">Reference proteome</keyword>
<evidence type="ECO:0000259" key="6">
    <source>
        <dbReference type="PROSITE" id="PS51278"/>
    </source>
</evidence>
<dbReference type="PIRSF" id="PIRSF001589">
    <property type="entry name" value="Asn_synthetase_glu-h"/>
    <property type="match status" value="1"/>
</dbReference>
<dbReference type="InterPro" id="IPR006426">
    <property type="entry name" value="Asn_synth_AEB"/>
</dbReference>
<dbReference type="NCBIfam" id="TIGR01536">
    <property type="entry name" value="asn_synth_AEB"/>
    <property type="match status" value="1"/>
</dbReference>
<dbReference type="Gene3D" id="3.60.20.10">
    <property type="entry name" value="Glutamine Phosphoribosylpyrophosphate, subunit 1, domain 1"/>
    <property type="match status" value="1"/>
</dbReference>
<dbReference type="InterPro" id="IPR014729">
    <property type="entry name" value="Rossmann-like_a/b/a_fold"/>
</dbReference>
<dbReference type="CDD" id="cd00712">
    <property type="entry name" value="AsnB"/>
    <property type="match status" value="1"/>
</dbReference>
<evidence type="ECO:0000256" key="3">
    <source>
        <dbReference type="ARBA" id="ARBA00022840"/>
    </source>
</evidence>
<dbReference type="EMBL" id="JAVRRA010008480">
    <property type="protein sequence ID" value="KAK5256563.1"/>
    <property type="molecule type" value="Genomic_DNA"/>
</dbReference>
<dbReference type="InterPro" id="IPR051786">
    <property type="entry name" value="ASN_synthetase/amidase"/>
</dbReference>
<dbReference type="Pfam" id="PF00733">
    <property type="entry name" value="Asn_synthase"/>
    <property type="match status" value="2"/>
</dbReference>
<keyword evidence="2 5" id="KW-0547">Nucleotide-binding</keyword>
<feature type="domain" description="Glutamine amidotransferase type-2" evidence="6">
    <location>
        <begin position="2"/>
        <end position="225"/>
    </location>
</feature>
<accession>A0ABR0LZV2</accession>
<dbReference type="Gene3D" id="3.40.50.620">
    <property type="entry name" value="HUPs"/>
    <property type="match status" value="2"/>
</dbReference>
<evidence type="ECO:0000313" key="7">
    <source>
        <dbReference type="EMBL" id="KAK5256563.1"/>
    </source>
</evidence>
<dbReference type="InterPro" id="IPR017932">
    <property type="entry name" value="GATase_2_dom"/>
</dbReference>
<dbReference type="Pfam" id="PF13522">
    <property type="entry name" value="GATase_6"/>
    <property type="match status" value="1"/>
</dbReference>
<keyword evidence="4" id="KW-0315">Glutamine amidotransferase</keyword>
<evidence type="ECO:0000256" key="5">
    <source>
        <dbReference type="PIRNR" id="PIRNR001589"/>
    </source>
</evidence>
<gene>
    <name evidence="7" type="ORF">LTR16_002987</name>
</gene>
<reference evidence="7 8" key="1">
    <citation type="submission" date="2023-08" db="EMBL/GenBank/DDBJ databases">
        <title>Black Yeasts Isolated from many extreme environments.</title>
        <authorList>
            <person name="Coleine C."/>
            <person name="Stajich J.E."/>
            <person name="Selbmann L."/>
        </authorList>
    </citation>
    <scope>NUCLEOTIDE SEQUENCE [LARGE SCALE GENOMIC DNA]</scope>
    <source>
        <strain evidence="7 8">CCFEE 536</strain>
    </source>
</reference>
<dbReference type="CDD" id="cd01991">
    <property type="entry name" value="Asn_synthase_B_C"/>
    <property type="match status" value="1"/>
</dbReference>
<protein>
    <recommendedName>
        <fullName evidence="6">Glutamine amidotransferase type-2 domain-containing protein</fullName>
    </recommendedName>
</protein>
<dbReference type="PANTHER" id="PTHR43284:SF1">
    <property type="entry name" value="ASPARAGINE SYNTHETASE"/>
    <property type="match status" value="1"/>
</dbReference>
<comment type="similarity">
    <text evidence="1">Belongs to the asparagine synthetase family.</text>
</comment>
<dbReference type="PANTHER" id="PTHR43284">
    <property type="entry name" value="ASPARAGINE SYNTHETASE (GLUTAMINE-HYDROLYZING)"/>
    <property type="match status" value="1"/>
</dbReference>
<dbReference type="InterPro" id="IPR029055">
    <property type="entry name" value="Ntn_hydrolases_N"/>
</dbReference>
<evidence type="ECO:0000313" key="8">
    <source>
        <dbReference type="Proteomes" id="UP001357485"/>
    </source>
</evidence>
<dbReference type="Proteomes" id="UP001357485">
    <property type="component" value="Unassembled WGS sequence"/>
</dbReference>
<dbReference type="PROSITE" id="PS51278">
    <property type="entry name" value="GATASE_TYPE_2"/>
    <property type="match status" value="1"/>
</dbReference>
<evidence type="ECO:0000256" key="4">
    <source>
        <dbReference type="ARBA" id="ARBA00022962"/>
    </source>
</evidence>
<comment type="caution">
    <text evidence="7">The sequence shown here is derived from an EMBL/GenBank/DDBJ whole genome shotgun (WGS) entry which is preliminary data.</text>
</comment>
<dbReference type="InterPro" id="IPR001962">
    <property type="entry name" value="Asn_synthase"/>
</dbReference>
<sequence length="714" mass="80273">MCGISCILTLEHSSHTLKERGHLPPGVNGVSVNGDEASTKLAKELDASLELIVHRGPDSRGQWISPDNRVALGHVRLAINDLSPDGAQPFHDASDTVHAVVNGELYDHERIRSELLEKTDYKFKGRSDCEIVIALYKYYGLNFLHKLRGEFALVLDRYGIKPLFWTIQEGRLLVAAEAKAFLPLGWRPEWDVKSLLDAGWNHDERTLFKGVSKVRPGHYLTCQSFGHIEQRQYWDIEYPDKRTLDPRSEAEMIEGVRSRMLDAIRLRLRADVPVGVYLSGGIDSSVIAGMITHLVKERGERMGNDKETERVCCFSVAFDEDSGFDESSEFPTRSRSRALSLSGSKLSEMLYTTEIANRTADFLGVKYYKKHMNESELAARFEDATYHCEIQNPDLNYVGKYALSEVPEELGFKVVLTGEGADENFGGYPLYLPDYLREPDLAWPANPLSEAMRKKQLVKTEEAAKQYYASVGADASNRGPSIPRRMLNDISTVSSMTAFQLTVFADWTQSYGSCDPQLTIANNADGRVRAKIVNQWHPLHSAQYVWSKGHLANIFLTCLGDRTEMAHSIEARTPFLDHHLTEYVNGLPPSVKIRYDPGSDTFVEKWVLREASKPFITKELYERKKHPYSAPTTYPHGGPLHKLLDGLITRANVEDLGFVAWEKVSGLVSKAFEEGDADLQGKAMAMRFAFTVAQWIVLSKRFGIAKAVPPEMVC</sequence>
<evidence type="ECO:0000256" key="1">
    <source>
        <dbReference type="ARBA" id="ARBA00005752"/>
    </source>
</evidence>
<organism evidence="7 8">
    <name type="scientific">Cryomyces antarcticus</name>
    <dbReference type="NCBI Taxonomy" id="329879"/>
    <lineage>
        <taxon>Eukaryota</taxon>
        <taxon>Fungi</taxon>
        <taxon>Dikarya</taxon>
        <taxon>Ascomycota</taxon>
        <taxon>Pezizomycotina</taxon>
        <taxon>Dothideomycetes</taxon>
        <taxon>Dothideomycetes incertae sedis</taxon>
        <taxon>Cryomyces</taxon>
    </lineage>
</organism>
<evidence type="ECO:0000256" key="2">
    <source>
        <dbReference type="ARBA" id="ARBA00022741"/>
    </source>
</evidence>
<dbReference type="InterPro" id="IPR033738">
    <property type="entry name" value="AsnB_N"/>
</dbReference>
<keyword evidence="3 5" id="KW-0067">ATP-binding</keyword>